<evidence type="ECO:0000256" key="9">
    <source>
        <dbReference type="ARBA" id="ARBA00029821"/>
    </source>
</evidence>
<reference evidence="14" key="1">
    <citation type="submission" date="2013-12" db="EMBL/GenBank/DDBJ databases">
        <title>The Genome Sequence of Aphanomyces invadans NJM9701.</title>
        <authorList>
            <consortium name="The Broad Institute Genomics Platform"/>
            <person name="Russ C."/>
            <person name="Tyler B."/>
            <person name="van West P."/>
            <person name="Dieguez-Uribeondo J."/>
            <person name="Young S.K."/>
            <person name="Zeng Q."/>
            <person name="Gargeya S."/>
            <person name="Fitzgerald M."/>
            <person name="Abouelleil A."/>
            <person name="Alvarado L."/>
            <person name="Chapman S.B."/>
            <person name="Gainer-Dewar J."/>
            <person name="Goldberg J."/>
            <person name="Griggs A."/>
            <person name="Gujja S."/>
            <person name="Hansen M."/>
            <person name="Howarth C."/>
            <person name="Imamovic A."/>
            <person name="Ireland A."/>
            <person name="Larimer J."/>
            <person name="McCowan C."/>
            <person name="Murphy C."/>
            <person name="Pearson M."/>
            <person name="Poon T.W."/>
            <person name="Priest M."/>
            <person name="Roberts A."/>
            <person name="Saif S."/>
            <person name="Shea T."/>
            <person name="Sykes S."/>
            <person name="Wortman J."/>
            <person name="Nusbaum C."/>
            <person name="Birren B."/>
        </authorList>
    </citation>
    <scope>NUCLEOTIDE SEQUENCE [LARGE SCALE GENOMIC DNA]</scope>
    <source>
        <strain evidence="14">NJM9701</strain>
    </source>
</reference>
<organism evidence="14">
    <name type="scientific">Aphanomyces invadans</name>
    <dbReference type="NCBI Taxonomy" id="157072"/>
    <lineage>
        <taxon>Eukaryota</taxon>
        <taxon>Sar</taxon>
        <taxon>Stramenopiles</taxon>
        <taxon>Oomycota</taxon>
        <taxon>Saprolegniomycetes</taxon>
        <taxon>Saprolegniales</taxon>
        <taxon>Verrucalvaceae</taxon>
        <taxon>Aphanomyces</taxon>
    </lineage>
</organism>
<dbReference type="InterPro" id="IPR029063">
    <property type="entry name" value="SAM-dependent_MTases_sf"/>
</dbReference>
<evidence type="ECO:0000256" key="5">
    <source>
        <dbReference type="ARBA" id="ARBA00022679"/>
    </source>
</evidence>
<dbReference type="GO" id="GO:0000077">
    <property type="term" value="P:DNA damage checkpoint signaling"/>
    <property type="evidence" value="ECO:0007669"/>
    <property type="project" value="TreeGrafter"/>
</dbReference>
<evidence type="ECO:0000259" key="13">
    <source>
        <dbReference type="PROSITE" id="PS51569"/>
    </source>
</evidence>
<dbReference type="STRING" id="157072.A0A024TVZ9"/>
<comment type="miscellaneous">
    <text evidence="11">In contrast to other lysine histone methyltransferases, it does not contain a SET domain, suggesting the existence of another mechanism for methylation of lysine residues of histones.</text>
</comment>
<evidence type="ECO:0000256" key="2">
    <source>
        <dbReference type="ARBA" id="ARBA00012190"/>
    </source>
</evidence>
<dbReference type="InterPro" id="IPR025789">
    <property type="entry name" value="DOT1_dom"/>
</dbReference>
<accession>A0A024TVZ9</accession>
<dbReference type="AlphaFoldDB" id="A0A024TVZ9"/>
<evidence type="ECO:0000256" key="3">
    <source>
        <dbReference type="ARBA" id="ARBA00020987"/>
    </source>
</evidence>
<sequence length="435" mass="48698">MGTSRRRLFFDSLASSEDCCVIHDASAMRQSTVPPPPATSLQGTSGSGKRRRLVEPPSAARKSRRPSPVVIVADSSEDDSSYKSPERSDVPASASIHVSPRRMRSQELTRGMPSRAIPLDLKELNIIDLTLDNDSDEAADDYQDSDLGSDIDQLSRDKTEADVVARRIQREVLLAGDLYVDLTDESATPMLGHSEALKYLAHAYEEVIEDDKNLYKLSDDIVRTEMATCANMSDLVRQSSQADLFRMTTYGEMKEEAFSSTIIPLLQLRESDVFYDMGCGTAKPVLQVALETTCRVSKGIELFANRVRTGRRALRRLRKTCPNVLRSKEVMIVQGDIVRPPSDANLLDATVVFINNLVFTDDLMLAVMEQLRQMRQLRRVIVSKKLCNRHSVRQCEHSQSACMLFEHPPREAKVEASWTAKDVSVYVYVRAGFDS</sequence>
<dbReference type="EMBL" id="KI913971">
    <property type="protein sequence ID" value="ETV97796.1"/>
    <property type="molecule type" value="Genomic_DNA"/>
</dbReference>
<dbReference type="PANTHER" id="PTHR21451:SF0">
    <property type="entry name" value="HISTONE-LYSINE N-METHYLTRANSFERASE, H3 LYSINE-79 SPECIFIC"/>
    <property type="match status" value="1"/>
</dbReference>
<dbReference type="PANTHER" id="PTHR21451">
    <property type="entry name" value="HISTONE H3 METHYLTRANSFERASE"/>
    <property type="match status" value="1"/>
</dbReference>
<dbReference type="VEuPathDB" id="FungiDB:H310_09147"/>
<keyword evidence="6 11" id="KW-0949">S-adenosyl-L-methionine</keyword>
<dbReference type="EC" id="2.1.1.360" evidence="2 11"/>
<gene>
    <name evidence="14" type="ORF">H310_09147</name>
</gene>
<comment type="subcellular location">
    <subcellularLocation>
        <location evidence="1 11">Nucleus</location>
    </subcellularLocation>
</comment>
<keyword evidence="4 11" id="KW-0489">Methyltransferase</keyword>
<comment type="similarity">
    <text evidence="11">Belongs to the class I-like SAM-binding methyltransferase superfamily. DOT1 family.</text>
</comment>
<evidence type="ECO:0000256" key="8">
    <source>
        <dbReference type="ARBA" id="ARBA00023242"/>
    </source>
</evidence>
<dbReference type="OrthoDB" id="443402at2759"/>
<protein>
    <recommendedName>
        <fullName evidence="3 11">Histone-lysine N-methyltransferase, H3 lysine-79 specific</fullName>
        <ecNumber evidence="2 11">2.1.1.360</ecNumber>
    </recommendedName>
    <alternativeName>
        <fullName evidence="9 11">Histone H3-K79 methyltransferase</fullName>
    </alternativeName>
</protein>
<dbReference type="InterPro" id="IPR030445">
    <property type="entry name" value="H3-K79_meTrfase"/>
</dbReference>
<keyword evidence="5 11" id="KW-0808">Transferase</keyword>
<comment type="catalytic activity">
    <reaction evidence="10 11">
        <text>L-lysyl(79)-[histone H3] + 3 S-adenosyl-L-methionine = N(6),N(6),N(6)-trimethyl-L-lysyl(79)-[histone H3] + 3 S-adenosyl-L-homocysteine + 3 H(+)</text>
        <dbReference type="Rhea" id="RHEA:60328"/>
        <dbReference type="Rhea" id="RHEA-COMP:15549"/>
        <dbReference type="Rhea" id="RHEA-COMP:15552"/>
        <dbReference type="ChEBI" id="CHEBI:15378"/>
        <dbReference type="ChEBI" id="CHEBI:29969"/>
        <dbReference type="ChEBI" id="CHEBI:57856"/>
        <dbReference type="ChEBI" id="CHEBI:59789"/>
        <dbReference type="ChEBI" id="CHEBI:61961"/>
        <dbReference type="EC" id="2.1.1.360"/>
    </reaction>
</comment>
<dbReference type="GO" id="GO:0140956">
    <property type="term" value="F:histone H3K79 trimethyltransferase activity"/>
    <property type="evidence" value="ECO:0007669"/>
    <property type="project" value="UniProtKB-EC"/>
</dbReference>
<evidence type="ECO:0000256" key="10">
    <source>
        <dbReference type="ARBA" id="ARBA00047770"/>
    </source>
</evidence>
<name>A0A024TVZ9_9STRA</name>
<feature type="compositionally biased region" description="Basic and acidic residues" evidence="12">
    <location>
        <begin position="80"/>
        <end position="89"/>
    </location>
</feature>
<dbReference type="PROSITE" id="PS51569">
    <property type="entry name" value="DOT1"/>
    <property type="match status" value="1"/>
</dbReference>
<evidence type="ECO:0000256" key="11">
    <source>
        <dbReference type="RuleBase" id="RU271113"/>
    </source>
</evidence>
<keyword evidence="8 11" id="KW-0539">Nucleus</keyword>
<proteinExistence type="inferred from homology"/>
<dbReference type="RefSeq" id="XP_008873357.1">
    <property type="nucleotide sequence ID" value="XM_008875135.1"/>
</dbReference>
<dbReference type="GeneID" id="20086197"/>
<evidence type="ECO:0000256" key="12">
    <source>
        <dbReference type="SAM" id="MobiDB-lite"/>
    </source>
</evidence>
<dbReference type="Gene3D" id="3.40.50.150">
    <property type="entry name" value="Vaccinia Virus protein VP39"/>
    <property type="match status" value="1"/>
</dbReference>
<feature type="region of interest" description="Disordered" evidence="12">
    <location>
        <begin position="27"/>
        <end position="109"/>
    </location>
</feature>
<dbReference type="eggNOG" id="KOG3924">
    <property type="taxonomic scope" value="Eukaryota"/>
</dbReference>
<dbReference type="GO" id="GO:0006281">
    <property type="term" value="P:DNA repair"/>
    <property type="evidence" value="ECO:0007669"/>
    <property type="project" value="TreeGrafter"/>
</dbReference>
<evidence type="ECO:0000256" key="7">
    <source>
        <dbReference type="ARBA" id="ARBA00022853"/>
    </source>
</evidence>
<dbReference type="SUPFAM" id="SSF53335">
    <property type="entry name" value="S-adenosyl-L-methionine-dependent methyltransferases"/>
    <property type="match status" value="1"/>
</dbReference>
<evidence type="ECO:0000256" key="1">
    <source>
        <dbReference type="ARBA" id="ARBA00004123"/>
    </source>
</evidence>
<evidence type="ECO:0000256" key="6">
    <source>
        <dbReference type="ARBA" id="ARBA00022691"/>
    </source>
</evidence>
<dbReference type="Pfam" id="PF08123">
    <property type="entry name" value="DOT1"/>
    <property type="match status" value="1"/>
</dbReference>
<evidence type="ECO:0000256" key="4">
    <source>
        <dbReference type="ARBA" id="ARBA00022603"/>
    </source>
</evidence>
<dbReference type="GO" id="GO:0005634">
    <property type="term" value="C:nucleus"/>
    <property type="evidence" value="ECO:0007669"/>
    <property type="project" value="UniProtKB-SubCell"/>
</dbReference>
<keyword evidence="7 11" id="KW-0156">Chromatin regulator</keyword>
<dbReference type="GO" id="GO:0032259">
    <property type="term" value="P:methylation"/>
    <property type="evidence" value="ECO:0007669"/>
    <property type="project" value="UniProtKB-KW"/>
</dbReference>
<evidence type="ECO:0000313" key="14">
    <source>
        <dbReference type="EMBL" id="ETV97796.1"/>
    </source>
</evidence>
<comment type="function">
    <text evidence="11">Histone methyltransferase that specifically trimethylates histone H3 to form H3K79me3. This methylation is required for telomere silencing and for the pachytene checkpoint during the meiotic cell cycle by allowing the recruitment of RAD9 to double strand breaks. Nucleosomes are preferred as substrate compared to free histone.</text>
</comment>
<feature type="domain" description="DOT1" evidence="13">
    <location>
        <begin position="101"/>
        <end position="435"/>
    </location>
</feature>